<protein>
    <submittedName>
        <fullName evidence="1">Uncharacterized protein</fullName>
    </submittedName>
</protein>
<keyword evidence="2" id="KW-1185">Reference proteome</keyword>
<reference evidence="1 2" key="1">
    <citation type="submission" date="2020-05" db="EMBL/GenBank/DDBJ databases">
        <title>Draft genome sequence of Desulfovibrio sp. strain HN2T.</title>
        <authorList>
            <person name="Ueno A."/>
            <person name="Tamazawa S."/>
            <person name="Tamamura S."/>
            <person name="Murakami T."/>
            <person name="Kiyama T."/>
            <person name="Inomata H."/>
            <person name="Amano Y."/>
            <person name="Miyakawa K."/>
            <person name="Tamaki H."/>
            <person name="Naganuma T."/>
            <person name="Kaneko K."/>
        </authorList>
    </citation>
    <scope>NUCLEOTIDE SEQUENCE [LARGE SCALE GENOMIC DNA]</scope>
    <source>
        <strain evidence="1 2">HN2</strain>
    </source>
</reference>
<organism evidence="1 2">
    <name type="scientific">Desulfovibrio subterraneus</name>
    <dbReference type="NCBI Taxonomy" id="2718620"/>
    <lineage>
        <taxon>Bacteria</taxon>
        <taxon>Pseudomonadati</taxon>
        <taxon>Thermodesulfobacteriota</taxon>
        <taxon>Desulfovibrionia</taxon>
        <taxon>Desulfovibrionales</taxon>
        <taxon>Desulfovibrionaceae</taxon>
        <taxon>Desulfovibrio</taxon>
    </lineage>
</organism>
<gene>
    <name evidence="1" type="ORF">DSM101010T_22050</name>
</gene>
<name>A0A7J0BJJ9_9BACT</name>
<proteinExistence type="predicted"/>
<evidence type="ECO:0000313" key="2">
    <source>
        <dbReference type="Proteomes" id="UP000503840"/>
    </source>
</evidence>
<accession>A0A7J0BJJ9</accession>
<dbReference type="RefSeq" id="WP_174405495.1">
    <property type="nucleotide sequence ID" value="NZ_BLVO01000013.1"/>
</dbReference>
<sequence>MVPCFICGKDATGGFIHGFVPAPDSQKVGLCPEHNSLENKKKAILHWIVSMKAEVASGNEHKAYRIKAPLHYLLTIRYTDGGVSSIPCLQWEVTDNSTLQIIRPDKTLTFIPLLHIRQFDVSEEMSPKA</sequence>
<dbReference type="AlphaFoldDB" id="A0A7J0BJJ9"/>
<comment type="caution">
    <text evidence="1">The sequence shown here is derived from an EMBL/GenBank/DDBJ whole genome shotgun (WGS) entry which is preliminary data.</text>
</comment>
<dbReference type="Proteomes" id="UP000503840">
    <property type="component" value="Unassembled WGS sequence"/>
</dbReference>
<dbReference type="EMBL" id="BLVO01000013">
    <property type="protein sequence ID" value="GFM33840.1"/>
    <property type="molecule type" value="Genomic_DNA"/>
</dbReference>
<evidence type="ECO:0000313" key="1">
    <source>
        <dbReference type="EMBL" id="GFM33840.1"/>
    </source>
</evidence>